<keyword evidence="3" id="KW-1185">Reference proteome</keyword>
<reference evidence="3" key="1">
    <citation type="submission" date="2016-09" db="EMBL/GenBank/DDBJ databases">
        <authorList>
            <person name="Wan X."/>
            <person name="Hou S."/>
        </authorList>
    </citation>
    <scope>NUCLEOTIDE SEQUENCE [LARGE SCALE GENOMIC DNA]</scope>
    <source>
        <strain evidence="3">KH87</strain>
    </source>
</reference>
<evidence type="ECO:0000313" key="3">
    <source>
        <dbReference type="Proteomes" id="UP000242258"/>
    </source>
</evidence>
<dbReference type="RefSeq" id="WP_070047890.1">
    <property type="nucleotide sequence ID" value="NZ_CBCSDO010000001.1"/>
</dbReference>
<name>A0A1E7Q289_9GAMM</name>
<comment type="caution">
    <text evidence="2">The sequence shown here is derived from an EMBL/GenBank/DDBJ whole genome shotgun (WGS) entry which is preliminary data.</text>
</comment>
<proteinExistence type="predicted"/>
<sequence>MNSSTLILLLAAFTLTACGGGESSSSVSSAPSADNGQFKSSHETGIYYSAIINGNTFDYNFGLNSMLCQSTYRDYYYETDNALIFGNPDLPQEDFQVAAGWVESELNTALTAMNMTKAEFYAARTNVSMTARDRLKQGLSTLNSPGQSYGNFTFPDHLSVFSEWEDVGAWRVSTAQDASLADIAATLIGDSHSGYTSEDQIRLENKIYVCIHEPDHLAGWGEGHLTGINIGANSNIQPFDTAKIIVHELIHTIQHALVANTEGFRVPRWFSEGQAVYLSKMRVADKSKHAEFDPTEVVSFSDEMGDTGLAYQHYGLAYQYVQEANGLDNVKAMMLRVKNDSYKMHASSQHYRENPNYILAFDATMLDMNQQALTVEQYRSNYHSYLSDYAAKP</sequence>
<feature type="chain" id="PRO_5009200252" description="Peptidase MA-like domain-containing protein" evidence="1">
    <location>
        <begin position="18"/>
        <end position="393"/>
    </location>
</feature>
<gene>
    <name evidence="2" type="ORF">BI198_01140</name>
</gene>
<accession>A0A1E7Q289</accession>
<feature type="signal peptide" evidence="1">
    <location>
        <begin position="1"/>
        <end position="17"/>
    </location>
</feature>
<evidence type="ECO:0008006" key="4">
    <source>
        <dbReference type="Google" id="ProtNLM"/>
    </source>
</evidence>
<evidence type="ECO:0000313" key="2">
    <source>
        <dbReference type="EMBL" id="OEY68324.1"/>
    </source>
</evidence>
<protein>
    <recommendedName>
        <fullName evidence="4">Peptidase MA-like domain-containing protein</fullName>
    </recommendedName>
</protein>
<evidence type="ECO:0000256" key="1">
    <source>
        <dbReference type="SAM" id="SignalP"/>
    </source>
</evidence>
<dbReference type="Proteomes" id="UP000242258">
    <property type="component" value="Unassembled WGS sequence"/>
</dbReference>
<organism evidence="2 3">
    <name type="scientific">Rheinheimera salexigens</name>
    <dbReference type="NCBI Taxonomy" id="1628148"/>
    <lineage>
        <taxon>Bacteria</taxon>
        <taxon>Pseudomonadati</taxon>
        <taxon>Pseudomonadota</taxon>
        <taxon>Gammaproteobacteria</taxon>
        <taxon>Chromatiales</taxon>
        <taxon>Chromatiaceae</taxon>
        <taxon>Rheinheimera</taxon>
    </lineage>
</organism>
<dbReference type="STRING" id="1628148.BI198_01140"/>
<keyword evidence="1" id="KW-0732">Signal</keyword>
<dbReference type="AlphaFoldDB" id="A0A1E7Q289"/>
<dbReference type="OrthoDB" id="6379751at2"/>
<dbReference type="EMBL" id="MKEK01000001">
    <property type="protein sequence ID" value="OEY68324.1"/>
    <property type="molecule type" value="Genomic_DNA"/>
</dbReference>